<organism evidence="4 5">
    <name type="scientific">Sphingobacterium oryzagri</name>
    <dbReference type="NCBI Taxonomy" id="3025669"/>
    <lineage>
        <taxon>Bacteria</taxon>
        <taxon>Pseudomonadati</taxon>
        <taxon>Bacteroidota</taxon>
        <taxon>Sphingobacteriia</taxon>
        <taxon>Sphingobacteriales</taxon>
        <taxon>Sphingobacteriaceae</taxon>
        <taxon>Sphingobacterium</taxon>
    </lineage>
</organism>
<feature type="modified residue" description="4-aspartylphosphate" evidence="2">
    <location>
        <position position="52"/>
    </location>
</feature>
<dbReference type="InterPro" id="IPR001789">
    <property type="entry name" value="Sig_transdc_resp-reg_receiver"/>
</dbReference>
<dbReference type="InterPro" id="IPR050595">
    <property type="entry name" value="Bact_response_regulator"/>
</dbReference>
<evidence type="ECO:0000313" key="4">
    <source>
        <dbReference type="EMBL" id="WDF70805.1"/>
    </source>
</evidence>
<gene>
    <name evidence="4" type="ORF">PQ465_10600</name>
</gene>
<dbReference type="CDD" id="cd00156">
    <property type="entry name" value="REC"/>
    <property type="match status" value="1"/>
</dbReference>
<dbReference type="PANTHER" id="PTHR44591">
    <property type="entry name" value="STRESS RESPONSE REGULATOR PROTEIN 1"/>
    <property type="match status" value="1"/>
</dbReference>
<dbReference type="RefSeq" id="WP_274269509.1">
    <property type="nucleotide sequence ID" value="NZ_CP117880.1"/>
</dbReference>
<name>A0ABY7WMR7_9SPHI</name>
<protein>
    <submittedName>
        <fullName evidence="4">Response regulator</fullName>
    </submittedName>
</protein>
<keyword evidence="1 2" id="KW-0597">Phosphoprotein</keyword>
<evidence type="ECO:0000256" key="2">
    <source>
        <dbReference type="PROSITE-ProRule" id="PRU00169"/>
    </source>
</evidence>
<reference evidence="4 5" key="1">
    <citation type="submission" date="2023-02" db="EMBL/GenBank/DDBJ databases">
        <title>Genome sequence of Sphingobacterium sp. KACC 22765.</title>
        <authorList>
            <person name="Kim S."/>
            <person name="Heo J."/>
            <person name="Kwon S.-W."/>
        </authorList>
    </citation>
    <scope>NUCLEOTIDE SEQUENCE [LARGE SCALE GENOMIC DNA]</scope>
    <source>
        <strain evidence="4 5">KACC 22765</strain>
    </source>
</reference>
<sequence length="117" mass="13332">MESILVIEDDFMFCKLVSNYLNKNGYKAVEATDGHAAKEQLQQRSFDLVLVDYRLPDTNGIDLVKWIKTQQADTKIIMMSRTIDEELKNEAFALGVSAFLNKPLNPPELLKLVQQIT</sequence>
<dbReference type="Gene3D" id="3.40.50.2300">
    <property type="match status" value="1"/>
</dbReference>
<dbReference type="InterPro" id="IPR011006">
    <property type="entry name" value="CheY-like_superfamily"/>
</dbReference>
<keyword evidence="5" id="KW-1185">Reference proteome</keyword>
<evidence type="ECO:0000259" key="3">
    <source>
        <dbReference type="PROSITE" id="PS50110"/>
    </source>
</evidence>
<dbReference type="SUPFAM" id="SSF52172">
    <property type="entry name" value="CheY-like"/>
    <property type="match status" value="1"/>
</dbReference>
<proteinExistence type="predicted"/>
<dbReference type="PANTHER" id="PTHR44591:SF25">
    <property type="entry name" value="CHEMOTAXIS TWO-COMPONENT RESPONSE REGULATOR"/>
    <property type="match status" value="1"/>
</dbReference>
<feature type="domain" description="Response regulatory" evidence="3">
    <location>
        <begin position="3"/>
        <end position="117"/>
    </location>
</feature>
<evidence type="ECO:0000256" key="1">
    <source>
        <dbReference type="ARBA" id="ARBA00022553"/>
    </source>
</evidence>
<dbReference type="SMART" id="SM00448">
    <property type="entry name" value="REC"/>
    <property type="match status" value="1"/>
</dbReference>
<dbReference type="Pfam" id="PF00072">
    <property type="entry name" value="Response_reg"/>
    <property type="match status" value="1"/>
</dbReference>
<dbReference type="Proteomes" id="UP001221558">
    <property type="component" value="Chromosome"/>
</dbReference>
<dbReference type="EMBL" id="CP117880">
    <property type="protein sequence ID" value="WDF70805.1"/>
    <property type="molecule type" value="Genomic_DNA"/>
</dbReference>
<dbReference type="PROSITE" id="PS50110">
    <property type="entry name" value="RESPONSE_REGULATORY"/>
    <property type="match status" value="1"/>
</dbReference>
<accession>A0ABY7WMR7</accession>
<evidence type="ECO:0000313" key="5">
    <source>
        <dbReference type="Proteomes" id="UP001221558"/>
    </source>
</evidence>